<organism evidence="1 2">
    <name type="scientific">Peiella sedimenti</name>
    <dbReference type="NCBI Taxonomy" id="3061083"/>
    <lineage>
        <taxon>Bacteria</taxon>
        <taxon>Pseudomonadati</taxon>
        <taxon>Pseudomonadota</taxon>
        <taxon>Alphaproteobacteria</taxon>
        <taxon>Caulobacterales</taxon>
        <taxon>Caulobacteraceae</taxon>
        <taxon>Peiella</taxon>
    </lineage>
</organism>
<keyword evidence="2" id="KW-1185">Reference proteome</keyword>
<dbReference type="RefSeq" id="WP_302109388.1">
    <property type="nucleotide sequence ID" value="NZ_JAUKTR010000002.1"/>
</dbReference>
<protein>
    <recommendedName>
        <fullName evidence="3">DUF1579 domain-containing protein</fullName>
    </recommendedName>
</protein>
<reference evidence="1" key="1">
    <citation type="submission" date="2023-07" db="EMBL/GenBank/DDBJ databases">
        <title>Brevundimonas soil sp. nov., isolated from the soil of chemical plant.</title>
        <authorList>
            <person name="Wu N."/>
        </authorList>
    </citation>
    <scope>NUCLEOTIDE SEQUENCE</scope>
    <source>
        <strain evidence="1">XZ-24</strain>
    </source>
</reference>
<gene>
    <name evidence="1" type="ORF">Q0812_05900</name>
</gene>
<evidence type="ECO:0000313" key="2">
    <source>
        <dbReference type="Proteomes" id="UP001169063"/>
    </source>
</evidence>
<sequence>MFAALIAAAALSASGCDFGSRTADAPAELDQYAFLIGDHEIQMRFWRPEDQRWGDRVLRARWVGRWVLDGHAIADEWFGAIPEGASGPSVLGYNVRMWDAANGRWSNMWMTTAQPQVQDLPSEMRDGRMVMWQAHPAPSPEWKAEFEVHADGSWTRTQYVSDGQGGWTPQFKLDARRRTTCG</sequence>
<accession>A0ABT8SK64</accession>
<comment type="caution">
    <text evidence="1">The sequence shown here is derived from an EMBL/GenBank/DDBJ whole genome shotgun (WGS) entry which is preliminary data.</text>
</comment>
<evidence type="ECO:0000313" key="1">
    <source>
        <dbReference type="EMBL" id="MDO1558958.1"/>
    </source>
</evidence>
<dbReference type="EMBL" id="JAUKTR010000002">
    <property type="protein sequence ID" value="MDO1558958.1"/>
    <property type="molecule type" value="Genomic_DNA"/>
</dbReference>
<name>A0ABT8SK64_9CAUL</name>
<dbReference type="Proteomes" id="UP001169063">
    <property type="component" value="Unassembled WGS sequence"/>
</dbReference>
<evidence type="ECO:0008006" key="3">
    <source>
        <dbReference type="Google" id="ProtNLM"/>
    </source>
</evidence>
<proteinExistence type="predicted"/>